<evidence type="ECO:0000313" key="2">
    <source>
        <dbReference type="EMBL" id="CAG8652162.1"/>
    </source>
</evidence>
<sequence>QHGPTSELIGSYMSSMCKSLPNVNFVMPKLSADQNNFFDRLLMAKDLQDVCACTSEERILKKLVDRMYYDDSVSCSNKDQMSEYEHIMQNIVPFIDATFSGVPHYRVHYFESALHATVIHHNKVSGGLPKCTCAKGWMDTYTLKLGWELHDIWVLAQDMLKEVIVNASSLVVWGFTVVAYTICIYYYALAAAGGLFHLMLVCEAPLPSSNMDMCNVKIAYCAMLGFLQKLDATKMKLVNLNKERTAILCSGVKRKDPPSLFCLPPVMLTPQKNSSKKKKVEVDKVEEVTVNAWHFSKCYM</sequence>
<protein>
    <submittedName>
        <fullName evidence="2">1731_t:CDS:1</fullName>
    </submittedName>
</protein>
<dbReference type="Proteomes" id="UP000789572">
    <property type="component" value="Unassembled WGS sequence"/>
</dbReference>
<gene>
    <name evidence="2" type="ORF">POCULU_LOCUS10007</name>
</gene>
<reference evidence="2" key="1">
    <citation type="submission" date="2021-06" db="EMBL/GenBank/DDBJ databases">
        <authorList>
            <person name="Kallberg Y."/>
            <person name="Tangrot J."/>
            <person name="Rosling A."/>
        </authorList>
    </citation>
    <scope>NUCLEOTIDE SEQUENCE</scope>
    <source>
        <strain evidence="2">IA702</strain>
    </source>
</reference>
<keyword evidence="1" id="KW-1133">Transmembrane helix</keyword>
<keyword evidence="3" id="KW-1185">Reference proteome</keyword>
<keyword evidence="1" id="KW-0812">Transmembrane</keyword>
<dbReference type="OrthoDB" id="2350333at2759"/>
<evidence type="ECO:0000256" key="1">
    <source>
        <dbReference type="SAM" id="Phobius"/>
    </source>
</evidence>
<evidence type="ECO:0000313" key="3">
    <source>
        <dbReference type="Proteomes" id="UP000789572"/>
    </source>
</evidence>
<organism evidence="2 3">
    <name type="scientific">Paraglomus occultum</name>
    <dbReference type="NCBI Taxonomy" id="144539"/>
    <lineage>
        <taxon>Eukaryota</taxon>
        <taxon>Fungi</taxon>
        <taxon>Fungi incertae sedis</taxon>
        <taxon>Mucoromycota</taxon>
        <taxon>Glomeromycotina</taxon>
        <taxon>Glomeromycetes</taxon>
        <taxon>Paraglomerales</taxon>
        <taxon>Paraglomeraceae</taxon>
        <taxon>Paraglomus</taxon>
    </lineage>
</organism>
<feature type="non-terminal residue" evidence="2">
    <location>
        <position position="300"/>
    </location>
</feature>
<dbReference type="EMBL" id="CAJVPJ010004443">
    <property type="protein sequence ID" value="CAG8652162.1"/>
    <property type="molecule type" value="Genomic_DNA"/>
</dbReference>
<feature type="non-terminal residue" evidence="2">
    <location>
        <position position="1"/>
    </location>
</feature>
<accession>A0A9N9H2M4</accession>
<comment type="caution">
    <text evidence="2">The sequence shown here is derived from an EMBL/GenBank/DDBJ whole genome shotgun (WGS) entry which is preliminary data.</text>
</comment>
<feature type="transmembrane region" description="Helical" evidence="1">
    <location>
        <begin position="170"/>
        <end position="189"/>
    </location>
</feature>
<name>A0A9N9H2M4_9GLOM</name>
<proteinExistence type="predicted"/>
<dbReference type="AlphaFoldDB" id="A0A9N9H2M4"/>
<keyword evidence="1" id="KW-0472">Membrane</keyword>